<proteinExistence type="inferred from homology"/>
<dbReference type="PANTHER" id="PTHR32322">
    <property type="entry name" value="INNER MEMBRANE TRANSPORTER"/>
    <property type="match status" value="1"/>
</dbReference>
<evidence type="ECO:0000256" key="1">
    <source>
        <dbReference type="ARBA" id="ARBA00004651"/>
    </source>
</evidence>
<reference evidence="9 10" key="1">
    <citation type="submission" date="2018-03" db="EMBL/GenBank/DDBJ databases">
        <title>Brevisbacillus phylogenomics.</title>
        <authorList>
            <person name="Dunlap C."/>
        </authorList>
    </citation>
    <scope>NUCLEOTIDE SEQUENCE [LARGE SCALE GENOMIC DNA]</scope>
    <source>
        <strain evidence="9 10">NRRL NRS-1210</strain>
    </source>
</reference>
<evidence type="ECO:0000256" key="6">
    <source>
        <dbReference type="ARBA" id="ARBA00023136"/>
    </source>
</evidence>
<keyword evidence="4 7" id="KW-0812">Transmembrane</keyword>
<protein>
    <submittedName>
        <fullName evidence="9">EamA family transporter</fullName>
    </submittedName>
</protein>
<feature type="transmembrane region" description="Helical" evidence="7">
    <location>
        <begin position="250"/>
        <end position="267"/>
    </location>
</feature>
<dbReference type="InterPro" id="IPR000620">
    <property type="entry name" value="EamA_dom"/>
</dbReference>
<accession>A0A2P7UZ22</accession>
<feature type="transmembrane region" description="Helical" evidence="7">
    <location>
        <begin position="217"/>
        <end position="238"/>
    </location>
</feature>
<name>A0A2P7UZ22_9BACL</name>
<evidence type="ECO:0000313" key="9">
    <source>
        <dbReference type="EMBL" id="PSJ92182.1"/>
    </source>
</evidence>
<evidence type="ECO:0000256" key="3">
    <source>
        <dbReference type="ARBA" id="ARBA00022475"/>
    </source>
</evidence>
<evidence type="ECO:0000313" key="10">
    <source>
        <dbReference type="Proteomes" id="UP000240419"/>
    </source>
</evidence>
<dbReference type="SUPFAM" id="SSF103481">
    <property type="entry name" value="Multidrug resistance efflux transporter EmrE"/>
    <property type="match status" value="2"/>
</dbReference>
<dbReference type="Proteomes" id="UP000240419">
    <property type="component" value="Unassembled WGS sequence"/>
</dbReference>
<comment type="subcellular location">
    <subcellularLocation>
        <location evidence="1">Cell membrane</location>
        <topology evidence="1">Multi-pass membrane protein</topology>
    </subcellularLocation>
</comment>
<dbReference type="InterPro" id="IPR037185">
    <property type="entry name" value="EmrE-like"/>
</dbReference>
<feature type="domain" description="EamA" evidence="8">
    <location>
        <begin position="157"/>
        <end position="290"/>
    </location>
</feature>
<evidence type="ECO:0000256" key="5">
    <source>
        <dbReference type="ARBA" id="ARBA00022989"/>
    </source>
</evidence>
<dbReference type="PANTHER" id="PTHR32322:SF18">
    <property type="entry name" value="S-ADENOSYLMETHIONINE_S-ADENOSYLHOMOCYSTEINE TRANSPORTER"/>
    <property type="match status" value="1"/>
</dbReference>
<feature type="transmembrane region" description="Helical" evidence="7">
    <location>
        <begin position="126"/>
        <end position="148"/>
    </location>
</feature>
<evidence type="ECO:0000256" key="2">
    <source>
        <dbReference type="ARBA" id="ARBA00007362"/>
    </source>
</evidence>
<evidence type="ECO:0000256" key="4">
    <source>
        <dbReference type="ARBA" id="ARBA00022692"/>
    </source>
</evidence>
<dbReference type="EMBL" id="PXZM01000035">
    <property type="protein sequence ID" value="PSJ92182.1"/>
    <property type="molecule type" value="Genomic_DNA"/>
</dbReference>
<keyword evidence="6 7" id="KW-0472">Membrane</keyword>
<feature type="transmembrane region" description="Helical" evidence="7">
    <location>
        <begin position="160"/>
        <end position="178"/>
    </location>
</feature>
<dbReference type="AlphaFoldDB" id="A0A2P7UZ22"/>
<dbReference type="Pfam" id="PF00892">
    <property type="entry name" value="EamA"/>
    <property type="match status" value="2"/>
</dbReference>
<evidence type="ECO:0000256" key="7">
    <source>
        <dbReference type="SAM" id="Phobius"/>
    </source>
</evidence>
<keyword evidence="10" id="KW-1185">Reference proteome</keyword>
<sequence length="308" mass="33875">MAGGFMRPLYIVLLLCTSFLWGGNFVVGKFLVGHASSLTLTNLRWLIAVVCLLPVVWIREKRILPTREALLPLIVMGVTGVALFNLFMFWALERTDATNVGLLSTLNPVSIAIFSFLLAGEKIRPLQIVAMLVSFTGVLVVMTKGDIAHLSQLHFNTGDLWMLAAVAMWGIYSVCGRWAMKTVSPLMSTLYSGIFGVALMLPFNVTTFTISNTDWTFWLSLFYVGVLATVVSMVLWNIGVQEVGATSAGMFLNFNPIFTAILAFLLLGERMTIVQLLGSVIVIVGCYMFSRLKHVLVPTTHAVKQVQG</sequence>
<keyword evidence="5 7" id="KW-1133">Transmembrane helix</keyword>
<gene>
    <name evidence="9" type="ORF">C7R93_20360</name>
</gene>
<feature type="transmembrane region" description="Helical" evidence="7">
    <location>
        <begin position="273"/>
        <end position="290"/>
    </location>
</feature>
<feature type="transmembrane region" description="Helical" evidence="7">
    <location>
        <begin position="70"/>
        <end position="92"/>
    </location>
</feature>
<feature type="domain" description="EamA" evidence="8">
    <location>
        <begin position="10"/>
        <end position="142"/>
    </location>
</feature>
<dbReference type="GO" id="GO:0005886">
    <property type="term" value="C:plasma membrane"/>
    <property type="evidence" value="ECO:0007669"/>
    <property type="project" value="UniProtKB-SubCell"/>
</dbReference>
<feature type="transmembrane region" description="Helical" evidence="7">
    <location>
        <begin position="38"/>
        <end position="58"/>
    </location>
</feature>
<comment type="similarity">
    <text evidence="2">Belongs to the EamA transporter family.</text>
</comment>
<comment type="caution">
    <text evidence="9">The sequence shown here is derived from an EMBL/GenBank/DDBJ whole genome shotgun (WGS) entry which is preliminary data.</text>
</comment>
<feature type="transmembrane region" description="Helical" evidence="7">
    <location>
        <begin position="98"/>
        <end position="119"/>
    </location>
</feature>
<evidence type="ECO:0000259" key="8">
    <source>
        <dbReference type="Pfam" id="PF00892"/>
    </source>
</evidence>
<keyword evidence="3" id="KW-1003">Cell membrane</keyword>
<organism evidence="9 10">
    <name type="scientific">Brevibacillus fortis</name>
    <dbReference type="NCBI Taxonomy" id="2126352"/>
    <lineage>
        <taxon>Bacteria</taxon>
        <taxon>Bacillati</taxon>
        <taxon>Bacillota</taxon>
        <taxon>Bacilli</taxon>
        <taxon>Bacillales</taxon>
        <taxon>Paenibacillaceae</taxon>
        <taxon>Brevibacillus</taxon>
    </lineage>
</organism>
<dbReference type="InterPro" id="IPR050638">
    <property type="entry name" value="AA-Vitamin_Transporters"/>
</dbReference>
<feature type="transmembrane region" description="Helical" evidence="7">
    <location>
        <begin position="190"/>
        <end position="211"/>
    </location>
</feature>
<dbReference type="OrthoDB" id="9805239at2"/>